<dbReference type="AlphaFoldDB" id="A0A8J3CG80"/>
<organism evidence="2 3">
    <name type="scientific">Formosimonas limnophila</name>
    <dbReference type="NCBI Taxonomy" id="1384487"/>
    <lineage>
        <taxon>Bacteria</taxon>
        <taxon>Pseudomonadati</taxon>
        <taxon>Pseudomonadota</taxon>
        <taxon>Betaproteobacteria</taxon>
        <taxon>Burkholderiales</taxon>
        <taxon>Burkholderiaceae</taxon>
        <taxon>Formosimonas</taxon>
    </lineage>
</organism>
<dbReference type="EMBL" id="BMZG01000002">
    <property type="protein sequence ID" value="GHA67418.1"/>
    <property type="molecule type" value="Genomic_DNA"/>
</dbReference>
<dbReference type="RefSeq" id="WP_189491083.1">
    <property type="nucleotide sequence ID" value="NZ_BMZG01000002.1"/>
</dbReference>
<sequence length="126" mass="14475">MSKNRKARHKKKTKEVVRDAVYRDKQEAQTASYSTRSSNRIITKKSKLNWVEKSLINSVGEPLIDRAPFIPVNQWFLLGQGLLGTAFFIKDGDWEGLWVILFIALSYLFLVTPIKYSVILGPYGRL</sequence>
<comment type="caution">
    <text evidence="2">The sequence shown here is derived from an EMBL/GenBank/DDBJ whole genome shotgun (WGS) entry which is preliminary data.</text>
</comment>
<name>A0A8J3CG80_9BURK</name>
<accession>A0A8J3CG80</accession>
<reference evidence="2" key="2">
    <citation type="submission" date="2020-09" db="EMBL/GenBank/DDBJ databases">
        <authorList>
            <person name="Sun Q."/>
            <person name="Kim S."/>
        </authorList>
    </citation>
    <scope>NUCLEOTIDE SEQUENCE</scope>
    <source>
        <strain evidence="2">KCTC 32501</strain>
    </source>
</reference>
<dbReference type="Proteomes" id="UP000614287">
    <property type="component" value="Unassembled WGS sequence"/>
</dbReference>
<keyword evidence="3" id="KW-1185">Reference proteome</keyword>
<keyword evidence="1" id="KW-0472">Membrane</keyword>
<evidence type="ECO:0000256" key="1">
    <source>
        <dbReference type="SAM" id="Phobius"/>
    </source>
</evidence>
<gene>
    <name evidence="2" type="ORF">GCM10009007_05050</name>
</gene>
<proteinExistence type="predicted"/>
<evidence type="ECO:0000313" key="2">
    <source>
        <dbReference type="EMBL" id="GHA67418.1"/>
    </source>
</evidence>
<evidence type="ECO:0000313" key="3">
    <source>
        <dbReference type="Proteomes" id="UP000614287"/>
    </source>
</evidence>
<reference evidence="2" key="1">
    <citation type="journal article" date="2014" name="Int. J. Syst. Evol. Microbiol.">
        <title>Complete genome sequence of Corynebacterium casei LMG S-19264T (=DSM 44701T), isolated from a smear-ripened cheese.</title>
        <authorList>
            <consortium name="US DOE Joint Genome Institute (JGI-PGF)"/>
            <person name="Walter F."/>
            <person name="Albersmeier A."/>
            <person name="Kalinowski J."/>
            <person name="Ruckert C."/>
        </authorList>
    </citation>
    <scope>NUCLEOTIDE SEQUENCE</scope>
    <source>
        <strain evidence="2">KCTC 32501</strain>
    </source>
</reference>
<protein>
    <submittedName>
        <fullName evidence="2">Uncharacterized protein</fullName>
    </submittedName>
</protein>
<keyword evidence="1" id="KW-1133">Transmembrane helix</keyword>
<keyword evidence="1" id="KW-0812">Transmembrane</keyword>
<feature type="transmembrane region" description="Helical" evidence="1">
    <location>
        <begin position="96"/>
        <end position="118"/>
    </location>
</feature>